<dbReference type="PROSITE" id="PS52016">
    <property type="entry name" value="TONB_DEPENDENT_REC_3"/>
    <property type="match status" value="1"/>
</dbReference>
<keyword evidence="4 8" id="KW-0812">Transmembrane</keyword>
<accession>A0A940DLC7</accession>
<dbReference type="GO" id="GO:0015344">
    <property type="term" value="F:siderophore uptake transmembrane transporter activity"/>
    <property type="evidence" value="ECO:0007669"/>
    <property type="project" value="TreeGrafter"/>
</dbReference>
<evidence type="ECO:0000256" key="2">
    <source>
        <dbReference type="ARBA" id="ARBA00022448"/>
    </source>
</evidence>
<dbReference type="InterPro" id="IPR036942">
    <property type="entry name" value="Beta-barrel_TonB_sf"/>
</dbReference>
<dbReference type="SUPFAM" id="SSF49464">
    <property type="entry name" value="Carboxypeptidase regulatory domain-like"/>
    <property type="match status" value="1"/>
</dbReference>
<protein>
    <submittedName>
        <fullName evidence="11">SusC/RagA family TonB-linked outer membrane protein</fullName>
    </submittedName>
</protein>
<dbReference type="Pfam" id="PF07715">
    <property type="entry name" value="Plug"/>
    <property type="match status" value="1"/>
</dbReference>
<comment type="subcellular location">
    <subcellularLocation>
        <location evidence="1 8">Cell outer membrane</location>
        <topology evidence="1 8">Multi-pass membrane protein</topology>
    </subcellularLocation>
</comment>
<evidence type="ECO:0000259" key="10">
    <source>
        <dbReference type="Pfam" id="PF07715"/>
    </source>
</evidence>
<keyword evidence="3 8" id="KW-1134">Transmembrane beta strand</keyword>
<evidence type="ECO:0000256" key="3">
    <source>
        <dbReference type="ARBA" id="ARBA00022452"/>
    </source>
</evidence>
<proteinExistence type="inferred from homology"/>
<evidence type="ECO:0000256" key="9">
    <source>
        <dbReference type="SAM" id="SignalP"/>
    </source>
</evidence>
<comment type="similarity">
    <text evidence="8">Belongs to the TonB-dependent receptor family.</text>
</comment>
<dbReference type="InterPro" id="IPR012910">
    <property type="entry name" value="Plug_dom"/>
</dbReference>
<dbReference type="Gene3D" id="2.40.170.20">
    <property type="entry name" value="TonB-dependent receptor, beta-barrel domain"/>
    <property type="match status" value="1"/>
</dbReference>
<keyword evidence="5 9" id="KW-0732">Signal</keyword>
<dbReference type="NCBIfam" id="TIGR04057">
    <property type="entry name" value="SusC_RagA_signa"/>
    <property type="match status" value="1"/>
</dbReference>
<evidence type="ECO:0000256" key="6">
    <source>
        <dbReference type="ARBA" id="ARBA00023136"/>
    </source>
</evidence>
<keyword evidence="6 8" id="KW-0472">Membrane</keyword>
<dbReference type="PANTHER" id="PTHR30069">
    <property type="entry name" value="TONB-DEPENDENT OUTER MEMBRANE RECEPTOR"/>
    <property type="match status" value="1"/>
</dbReference>
<feature type="domain" description="TonB-dependent receptor plug" evidence="10">
    <location>
        <begin position="153"/>
        <end position="276"/>
    </location>
</feature>
<dbReference type="AlphaFoldDB" id="A0A940DLC7"/>
<dbReference type="InterPro" id="IPR039426">
    <property type="entry name" value="TonB-dep_rcpt-like"/>
</dbReference>
<dbReference type="InterPro" id="IPR037066">
    <property type="entry name" value="Plug_dom_sf"/>
</dbReference>
<sequence>MINPIITRFSAFAGVVLMSLGGAAANARTSDVGNALDRAETRTELVTGQQAVNGPVTVTGTITDQSGLPVPGAAVMVAGTNIGVVSDLDGKYSLTIDSPAADTQLQVSILGYETQTLPLNGRAVVNVVLNEESTLLEGVVVTALGIEREEKALSYNVQEVSSDIVNTVKDANFVNSLSGKVAGLQISQSSSGAGGSTRVIMRGVKSISGNNNALYVVDGIPMPNLRATQVSGIQETPDGGDFEGISNLNPEDFESMTVMTGATAAALYGSQGANGVILITTKKGSEGKVKVNYSNNTTFSSPFVLPQFQNTYGTDATAPSMSWGARLATPSDYDPRDFFQTGFNTTNALSVSGGTERNQTYISLASTNSRGIIPNNVYNRYNVSMRNTTELVKDKLTLDVSASYMKQYKRNPTVQGQYHNPLVPIYLFPRGADISKYQIYERWDPAQGIMAQFWDLNFLDGAQNPYWETNRNLFENTAHRYTLNGTLKWQITDWLSVMGRARLDNTVMNYTRKIYASSNTLFASEYGNYQDNTITHNNFYGDVLLTFDKSFFDNSLSVLFNLGASITDDVHKGTGFEGHLANIPNMFSVNNIDMTHSQTFAYTDRYHDQNQAIYATLQLGYKGMLYLDATFRNEWASQLAFTEHLNIPYPSVGLSAVISSMTDLSKAGISFLKVRASYAEVGNAPQRYITSVNTPVNKGGLISSDTYAPAVNLTPERTKSVEAGLNVKFLDDMIWLDATYYNTNTYNQLFQYDAPPSTGYKQAYINAGKVNNWGIEASLGFKNTWRNFFWSTAFTFSMNRNKIVELVPEGTRDVSGNLVTVDEVNMDYGGYRMKITPGGSIGDFYVNGLKTDDQGRIYVDPNSNTVTVDANTWIYGGNTEAKARIGWNNQFSWKGINLGILIDARIGGQGVSATQALLDRFGASQASADARDEGGVWISEDQFIPDAKTFYSNSGNGMSMLSHYVYSMTNVRLRELSIGYDFPRSWFKDKLGLSVSLVGRNLWMIYCKAPFDPELTASTGTYYQGLDYFMQPSTRNLGFSVKLQF</sequence>
<evidence type="ECO:0000313" key="11">
    <source>
        <dbReference type="EMBL" id="MBO8453313.1"/>
    </source>
</evidence>
<dbReference type="GO" id="GO:0009279">
    <property type="term" value="C:cell outer membrane"/>
    <property type="evidence" value="ECO:0007669"/>
    <property type="project" value="UniProtKB-SubCell"/>
</dbReference>
<dbReference type="InterPro" id="IPR008969">
    <property type="entry name" value="CarboxyPept-like_regulatory"/>
</dbReference>
<reference evidence="11" key="2">
    <citation type="journal article" date="2021" name="PeerJ">
        <title>Extensive microbial diversity within the chicken gut microbiome revealed by metagenomics and culture.</title>
        <authorList>
            <person name="Gilroy R."/>
            <person name="Ravi A."/>
            <person name="Getino M."/>
            <person name="Pursley I."/>
            <person name="Horton D.L."/>
            <person name="Alikhan N.F."/>
            <person name="Baker D."/>
            <person name="Gharbi K."/>
            <person name="Hall N."/>
            <person name="Watson M."/>
            <person name="Adriaenssens E.M."/>
            <person name="Foster-Nyarko E."/>
            <person name="Jarju S."/>
            <person name="Secka A."/>
            <person name="Antonio M."/>
            <person name="Oren A."/>
            <person name="Chaudhuri R.R."/>
            <person name="La Ragione R."/>
            <person name="Hildebrand F."/>
            <person name="Pallen M.J."/>
        </authorList>
    </citation>
    <scope>NUCLEOTIDE SEQUENCE</scope>
    <source>
        <strain evidence="11">F1-3629</strain>
    </source>
</reference>
<gene>
    <name evidence="11" type="ORF">IAC07_01150</name>
</gene>
<evidence type="ECO:0000256" key="7">
    <source>
        <dbReference type="ARBA" id="ARBA00023237"/>
    </source>
</evidence>
<evidence type="ECO:0000256" key="1">
    <source>
        <dbReference type="ARBA" id="ARBA00004571"/>
    </source>
</evidence>
<dbReference type="EMBL" id="JADIMJ010000019">
    <property type="protein sequence ID" value="MBO8453313.1"/>
    <property type="molecule type" value="Genomic_DNA"/>
</dbReference>
<dbReference type="InterPro" id="IPR023996">
    <property type="entry name" value="TonB-dep_OMP_SusC/RagA"/>
</dbReference>
<evidence type="ECO:0000256" key="4">
    <source>
        <dbReference type="ARBA" id="ARBA00022692"/>
    </source>
</evidence>
<dbReference type="NCBIfam" id="TIGR04056">
    <property type="entry name" value="OMP_RagA_SusC"/>
    <property type="match status" value="1"/>
</dbReference>
<dbReference type="Proteomes" id="UP000771749">
    <property type="component" value="Unassembled WGS sequence"/>
</dbReference>
<feature type="chain" id="PRO_5037052497" evidence="9">
    <location>
        <begin position="25"/>
        <end position="1045"/>
    </location>
</feature>
<feature type="signal peptide" evidence="9">
    <location>
        <begin position="1"/>
        <end position="24"/>
    </location>
</feature>
<dbReference type="Gene3D" id="2.60.40.1120">
    <property type="entry name" value="Carboxypeptidase-like, regulatory domain"/>
    <property type="match status" value="1"/>
</dbReference>
<evidence type="ECO:0000256" key="5">
    <source>
        <dbReference type="ARBA" id="ARBA00022729"/>
    </source>
</evidence>
<organism evidence="11 12">
    <name type="scientific">Candidatus Cryptobacteroides gallistercoris</name>
    <dbReference type="NCBI Taxonomy" id="2840765"/>
    <lineage>
        <taxon>Bacteria</taxon>
        <taxon>Pseudomonadati</taxon>
        <taxon>Bacteroidota</taxon>
        <taxon>Bacteroidia</taxon>
        <taxon>Bacteroidales</taxon>
        <taxon>Candidatus Cryptobacteroides</taxon>
    </lineage>
</organism>
<keyword evidence="2 8" id="KW-0813">Transport</keyword>
<dbReference type="Gene3D" id="2.170.130.10">
    <property type="entry name" value="TonB-dependent receptor, plug domain"/>
    <property type="match status" value="1"/>
</dbReference>
<name>A0A940DLC7_9BACT</name>
<dbReference type="PANTHER" id="PTHR30069:SF29">
    <property type="entry name" value="HEMOGLOBIN AND HEMOGLOBIN-HAPTOGLOBIN-BINDING PROTEIN 1-RELATED"/>
    <property type="match status" value="1"/>
</dbReference>
<dbReference type="InterPro" id="IPR023997">
    <property type="entry name" value="TonB-dep_OMP_SusC/RagA_CS"/>
</dbReference>
<dbReference type="SUPFAM" id="SSF56935">
    <property type="entry name" value="Porins"/>
    <property type="match status" value="1"/>
</dbReference>
<evidence type="ECO:0000256" key="8">
    <source>
        <dbReference type="PROSITE-ProRule" id="PRU01360"/>
    </source>
</evidence>
<evidence type="ECO:0000313" key="12">
    <source>
        <dbReference type="Proteomes" id="UP000771749"/>
    </source>
</evidence>
<comment type="caution">
    <text evidence="11">The sequence shown here is derived from an EMBL/GenBank/DDBJ whole genome shotgun (WGS) entry which is preliminary data.</text>
</comment>
<reference evidence="11" key="1">
    <citation type="submission" date="2020-10" db="EMBL/GenBank/DDBJ databases">
        <authorList>
            <person name="Gilroy R."/>
        </authorList>
    </citation>
    <scope>NUCLEOTIDE SEQUENCE</scope>
    <source>
        <strain evidence="11">F1-3629</strain>
    </source>
</reference>
<dbReference type="Pfam" id="PF13715">
    <property type="entry name" value="CarbopepD_reg_2"/>
    <property type="match status" value="1"/>
</dbReference>
<keyword evidence="7 8" id="KW-0998">Cell outer membrane</keyword>
<dbReference type="GO" id="GO:0044718">
    <property type="term" value="P:siderophore transmembrane transport"/>
    <property type="evidence" value="ECO:0007669"/>
    <property type="project" value="TreeGrafter"/>
</dbReference>